<evidence type="ECO:0000256" key="1">
    <source>
        <dbReference type="ARBA" id="ARBA00004651"/>
    </source>
</evidence>
<proteinExistence type="predicted"/>
<reference evidence="10" key="1">
    <citation type="journal article" date="2019" name="Int. J. Syst. Evol. Microbiol.">
        <title>The Global Catalogue of Microorganisms (GCM) 10K type strain sequencing project: providing services to taxonomists for standard genome sequencing and annotation.</title>
        <authorList>
            <consortium name="The Broad Institute Genomics Platform"/>
            <consortium name="The Broad Institute Genome Sequencing Center for Infectious Disease"/>
            <person name="Wu L."/>
            <person name="Ma J."/>
        </authorList>
    </citation>
    <scope>NUCLEOTIDE SEQUENCE [LARGE SCALE GENOMIC DNA]</scope>
    <source>
        <strain evidence="10">KCTC 33676</strain>
    </source>
</reference>
<dbReference type="SUPFAM" id="SSF103473">
    <property type="entry name" value="MFS general substrate transporter"/>
    <property type="match status" value="1"/>
</dbReference>
<organism evidence="9 10">
    <name type="scientific">Marinicrinis sediminis</name>
    <dbReference type="NCBI Taxonomy" id="1652465"/>
    <lineage>
        <taxon>Bacteria</taxon>
        <taxon>Bacillati</taxon>
        <taxon>Bacillota</taxon>
        <taxon>Bacilli</taxon>
        <taxon>Bacillales</taxon>
        <taxon>Paenibacillaceae</taxon>
    </lineage>
</organism>
<feature type="transmembrane region" description="Helical" evidence="7">
    <location>
        <begin position="462"/>
        <end position="482"/>
    </location>
</feature>
<dbReference type="InterPro" id="IPR050189">
    <property type="entry name" value="MFS_Efflux_Transporters"/>
</dbReference>
<feature type="transmembrane region" description="Helical" evidence="7">
    <location>
        <begin position="394"/>
        <end position="417"/>
    </location>
</feature>
<comment type="subcellular location">
    <subcellularLocation>
        <location evidence="1">Cell membrane</location>
        <topology evidence="1">Multi-pass membrane protein</topology>
    </subcellularLocation>
</comment>
<dbReference type="CDD" id="cd17325">
    <property type="entry name" value="MFS_MdtG_SLC18_like"/>
    <property type="match status" value="1"/>
</dbReference>
<feature type="transmembrane region" description="Helical" evidence="7">
    <location>
        <begin position="678"/>
        <end position="697"/>
    </location>
</feature>
<dbReference type="Proteomes" id="UP001597497">
    <property type="component" value="Unassembled WGS sequence"/>
</dbReference>
<sequence>MPHNRIRFMFMAATTLLIVIVLSLTGALNISAFKKNYTESLTSNYAVLAEETVKKIEYAVKYGKPLTNFQGMEVLLQELKDRASEVEATHVVNTEGAVIYDEHGRGPADAGIDARMEPPVPLEDQNFQVLKHDGNETIYVPIHDRTGEWIGSLAMGLKPSLIAQEVNPYMWKLMIYLGLFAAAAVLLLVLFLYRFSILSSDGSLKRAKLLTVIFLIIGLIQISFGVLNYTLLKDRYLETVKQNTSIVLNVIQQDIENVLSKGVSYQDIYGLGDYMNQMIDSIPEIERVSIMNTDFTTEELQTDTSYSVYTYTVPLVPDAEQEVAYMAVVDVSKSYIASKTLNSMLDTGTMVIISFLLLVEITLILLILLYQRIQQHTDADRSAKTGAGLMDRTIVRPLGFLVFASVYLSSAFIPVLMKDLYEPILGLSEDIVLGLPISAEMLMLAISSILAGYWIDKKGWKPSFLTGMLTIGLGLLLSAIAWDALVFIGARAVVGVGFGLTLMAMQAFTVTAPTEEAKNEALAALNSGAYAGINCGVVIGAMVADHLGFTQVFLIGVALSVLGFWFAAQFIVNTGKPVGPEPSSAVHRVPVQQDQMQQEGSALRRFITDRSILFFFLLVIFPVAIGGMFLYYYFPLYAESVGTSPSNVGRAFLLNGLCIVFLGPLLSKYAERYLGAKMAMFVSGCITVLALAVFAISGSMLTAFVAVILLGIAEGFGITAQINYFTERPITTELGEGKAMGYYSLIENAGQMIGPLVFGLFVTLGASQGVGLISVMMLAALLLFAWLTRQRKRSVKGTSIGGEV</sequence>
<feature type="transmembrane region" description="Helical" evidence="7">
    <location>
        <begin position="173"/>
        <end position="195"/>
    </location>
</feature>
<keyword evidence="2" id="KW-0813">Transport</keyword>
<evidence type="ECO:0000256" key="2">
    <source>
        <dbReference type="ARBA" id="ARBA00022448"/>
    </source>
</evidence>
<feature type="transmembrane region" description="Helical" evidence="7">
    <location>
        <begin position="612"/>
        <end position="634"/>
    </location>
</feature>
<evidence type="ECO:0000256" key="5">
    <source>
        <dbReference type="ARBA" id="ARBA00022989"/>
    </source>
</evidence>
<dbReference type="PANTHER" id="PTHR43124">
    <property type="entry name" value="PURINE EFFLUX PUMP PBUE"/>
    <property type="match status" value="1"/>
</dbReference>
<name>A0ABW5REV0_9BACL</name>
<dbReference type="Gene3D" id="1.20.1250.20">
    <property type="entry name" value="MFS general substrate transporter like domains"/>
    <property type="match status" value="1"/>
</dbReference>
<feature type="domain" description="Major facilitator superfamily (MFS) profile" evidence="8">
    <location>
        <begin position="391"/>
        <end position="792"/>
    </location>
</feature>
<dbReference type="InterPro" id="IPR011701">
    <property type="entry name" value="MFS"/>
</dbReference>
<evidence type="ECO:0000256" key="3">
    <source>
        <dbReference type="ARBA" id="ARBA00022475"/>
    </source>
</evidence>
<feature type="transmembrane region" description="Helical" evidence="7">
    <location>
        <begin position="770"/>
        <end position="787"/>
    </location>
</feature>
<feature type="transmembrane region" description="Helical" evidence="7">
    <location>
        <begin position="646"/>
        <end position="666"/>
    </location>
</feature>
<dbReference type="InterPro" id="IPR020846">
    <property type="entry name" value="MFS_dom"/>
</dbReference>
<feature type="transmembrane region" description="Helical" evidence="7">
    <location>
        <begin position="745"/>
        <end position="764"/>
    </location>
</feature>
<evidence type="ECO:0000256" key="4">
    <source>
        <dbReference type="ARBA" id="ARBA00022692"/>
    </source>
</evidence>
<feature type="transmembrane region" description="Helical" evidence="7">
    <location>
        <begin position="437"/>
        <end position="455"/>
    </location>
</feature>
<evidence type="ECO:0000259" key="8">
    <source>
        <dbReference type="PROSITE" id="PS50850"/>
    </source>
</evidence>
<feature type="transmembrane region" description="Helical" evidence="7">
    <location>
        <begin position="207"/>
        <end position="227"/>
    </location>
</feature>
<accession>A0ABW5REV0</accession>
<keyword evidence="5 7" id="KW-1133">Transmembrane helix</keyword>
<evidence type="ECO:0000313" key="9">
    <source>
        <dbReference type="EMBL" id="MFD2673206.1"/>
    </source>
</evidence>
<keyword evidence="4 7" id="KW-0812">Transmembrane</keyword>
<gene>
    <name evidence="9" type="ORF">ACFSUC_16660</name>
</gene>
<evidence type="ECO:0000313" key="10">
    <source>
        <dbReference type="Proteomes" id="UP001597497"/>
    </source>
</evidence>
<keyword evidence="3" id="KW-1003">Cell membrane</keyword>
<evidence type="ECO:0000256" key="6">
    <source>
        <dbReference type="ARBA" id="ARBA00023136"/>
    </source>
</evidence>
<evidence type="ECO:0000256" key="7">
    <source>
        <dbReference type="SAM" id="Phobius"/>
    </source>
</evidence>
<feature type="transmembrane region" description="Helical" evidence="7">
    <location>
        <begin position="703"/>
        <end position="725"/>
    </location>
</feature>
<dbReference type="PROSITE" id="PS50850">
    <property type="entry name" value="MFS"/>
    <property type="match status" value="1"/>
</dbReference>
<feature type="transmembrane region" description="Helical" evidence="7">
    <location>
        <begin position="350"/>
        <end position="373"/>
    </location>
</feature>
<feature type="transmembrane region" description="Helical" evidence="7">
    <location>
        <begin position="549"/>
        <end position="568"/>
    </location>
</feature>
<keyword evidence="10" id="KW-1185">Reference proteome</keyword>
<dbReference type="PANTHER" id="PTHR43124:SF3">
    <property type="entry name" value="CHLORAMPHENICOL EFFLUX PUMP RV0191"/>
    <property type="match status" value="1"/>
</dbReference>
<dbReference type="EMBL" id="JBHUMM010000043">
    <property type="protein sequence ID" value="MFD2673206.1"/>
    <property type="molecule type" value="Genomic_DNA"/>
</dbReference>
<comment type="caution">
    <text evidence="9">The sequence shown here is derived from an EMBL/GenBank/DDBJ whole genome shotgun (WGS) entry which is preliminary data.</text>
</comment>
<dbReference type="InterPro" id="IPR036259">
    <property type="entry name" value="MFS_trans_sf"/>
</dbReference>
<protein>
    <submittedName>
        <fullName evidence="9">MFS transporter</fullName>
    </submittedName>
</protein>
<feature type="transmembrane region" description="Helical" evidence="7">
    <location>
        <begin position="522"/>
        <end position="543"/>
    </location>
</feature>
<keyword evidence="6 7" id="KW-0472">Membrane</keyword>
<dbReference type="RefSeq" id="WP_379930766.1">
    <property type="nucleotide sequence ID" value="NZ_JBHUMM010000043.1"/>
</dbReference>
<feature type="transmembrane region" description="Helical" evidence="7">
    <location>
        <begin position="488"/>
        <end position="510"/>
    </location>
</feature>
<dbReference type="Pfam" id="PF07690">
    <property type="entry name" value="MFS_1"/>
    <property type="match status" value="1"/>
</dbReference>